<keyword evidence="5 6" id="KW-0129">CBS domain</keyword>
<dbReference type="Pfam" id="PF00571">
    <property type="entry name" value="CBS"/>
    <property type="match status" value="2"/>
</dbReference>
<dbReference type="InterPro" id="IPR000644">
    <property type="entry name" value="CBS_dom"/>
</dbReference>
<reference evidence="8" key="1">
    <citation type="submission" date="2020-07" db="EMBL/GenBank/DDBJ databases">
        <title>Huge and variable diversity of episymbiotic CPR bacteria and DPANN archaea in groundwater ecosystems.</title>
        <authorList>
            <person name="He C.Y."/>
            <person name="Keren R."/>
            <person name="Whittaker M."/>
            <person name="Farag I.F."/>
            <person name="Doudna J."/>
            <person name="Cate J.H.D."/>
            <person name="Banfield J.F."/>
        </authorList>
    </citation>
    <scope>NUCLEOTIDE SEQUENCE</scope>
    <source>
        <strain evidence="8">NC_groundwater_1664_Pr3_B-0.1um_52_9</strain>
    </source>
</reference>
<feature type="domain" description="CBS" evidence="7">
    <location>
        <begin position="68"/>
        <end position="127"/>
    </location>
</feature>
<dbReference type="PANTHER" id="PTHR22777">
    <property type="entry name" value="HEMOLYSIN-RELATED"/>
    <property type="match status" value="1"/>
</dbReference>
<dbReference type="Proteomes" id="UP000807825">
    <property type="component" value="Unassembled WGS sequence"/>
</dbReference>
<dbReference type="PANTHER" id="PTHR22777:SF32">
    <property type="entry name" value="UPF0053 INNER MEMBRANE PROTEIN YFJD"/>
    <property type="match status" value="1"/>
</dbReference>
<evidence type="ECO:0000259" key="7">
    <source>
        <dbReference type="PROSITE" id="PS51371"/>
    </source>
</evidence>
<dbReference type="SUPFAM" id="SSF54631">
    <property type="entry name" value="CBS-domain pair"/>
    <property type="match status" value="1"/>
</dbReference>
<keyword evidence="4" id="KW-0677">Repeat</keyword>
<dbReference type="Pfam" id="PF03471">
    <property type="entry name" value="CorC_HlyC"/>
    <property type="match status" value="1"/>
</dbReference>
<dbReference type="GO" id="GO:0005886">
    <property type="term" value="C:plasma membrane"/>
    <property type="evidence" value="ECO:0007669"/>
    <property type="project" value="UniProtKB-SubCell"/>
</dbReference>
<dbReference type="AlphaFoldDB" id="A0A9D6Z546"/>
<dbReference type="CDD" id="cd04590">
    <property type="entry name" value="CBS_pair_CorC_HlyC_assoc"/>
    <property type="match status" value="1"/>
</dbReference>
<evidence type="ECO:0000256" key="4">
    <source>
        <dbReference type="ARBA" id="ARBA00022737"/>
    </source>
</evidence>
<dbReference type="InterPro" id="IPR036318">
    <property type="entry name" value="FAD-bd_PCMH-like_sf"/>
</dbReference>
<evidence type="ECO:0000256" key="2">
    <source>
        <dbReference type="ARBA" id="ARBA00006337"/>
    </source>
</evidence>
<evidence type="ECO:0000256" key="3">
    <source>
        <dbReference type="ARBA" id="ARBA00022475"/>
    </source>
</evidence>
<keyword evidence="3" id="KW-1003">Cell membrane</keyword>
<accession>A0A9D6Z546</accession>
<dbReference type="EMBL" id="JACRDE010000509">
    <property type="protein sequence ID" value="MBI5251699.1"/>
    <property type="molecule type" value="Genomic_DNA"/>
</dbReference>
<dbReference type="GO" id="GO:0050660">
    <property type="term" value="F:flavin adenine dinucleotide binding"/>
    <property type="evidence" value="ECO:0007669"/>
    <property type="project" value="InterPro"/>
</dbReference>
<evidence type="ECO:0000256" key="1">
    <source>
        <dbReference type="ARBA" id="ARBA00004651"/>
    </source>
</evidence>
<dbReference type="SMART" id="SM01091">
    <property type="entry name" value="CorC_HlyC"/>
    <property type="match status" value="1"/>
</dbReference>
<gene>
    <name evidence="8" type="ORF">HY912_19575</name>
</gene>
<organism evidence="8 9">
    <name type="scientific">Desulfomonile tiedjei</name>
    <dbReference type="NCBI Taxonomy" id="2358"/>
    <lineage>
        <taxon>Bacteria</taxon>
        <taxon>Pseudomonadati</taxon>
        <taxon>Thermodesulfobacteriota</taxon>
        <taxon>Desulfomonilia</taxon>
        <taxon>Desulfomonilales</taxon>
        <taxon>Desulfomonilaceae</taxon>
        <taxon>Desulfomonile</taxon>
    </lineage>
</organism>
<sequence length="293" mass="33179">MEESQPERQESLFRWLRIKIGLDRRPKQIQDIQEVIDESEERGLIDQEEGDMIEGIFDLKQTVAREIMIPRTHIVSVSKDSTLEQVLQTVIQSGYSRIPVYGDNIDHIIGILNAKDLLPLWLHGEKELYAEGIIREPFFVPETKRIKDLLNELRAKKSHLAVIVDEYGGTSGIVTIEDIVEEIIGEIRDEHDVEEEHFIPQEDGSVLVKALANLDDFEEYFNVQVPRGGYDTLGGFIIQLAGKVPGKGEEIIFESLRMRIQGGDQKRITRVMVFPEGNSGQLGVPSDHPGTTP</sequence>
<keyword evidence="3" id="KW-0472">Membrane</keyword>
<dbReference type="InterPro" id="IPR005170">
    <property type="entry name" value="Transptr-assoc_dom"/>
</dbReference>
<dbReference type="PROSITE" id="PS51371">
    <property type="entry name" value="CBS"/>
    <property type="match status" value="2"/>
</dbReference>
<dbReference type="InterPro" id="IPR044751">
    <property type="entry name" value="Ion_transp-like_CBS"/>
</dbReference>
<dbReference type="InterPro" id="IPR046342">
    <property type="entry name" value="CBS_dom_sf"/>
</dbReference>
<dbReference type="FunFam" id="3.10.580.10:FF:000002">
    <property type="entry name" value="Magnesium/cobalt efflux protein CorC"/>
    <property type="match status" value="1"/>
</dbReference>
<proteinExistence type="inferred from homology"/>
<evidence type="ECO:0000256" key="5">
    <source>
        <dbReference type="ARBA" id="ARBA00023122"/>
    </source>
</evidence>
<comment type="caution">
    <text evidence="8">The sequence shown here is derived from an EMBL/GenBank/DDBJ whole genome shotgun (WGS) entry which is preliminary data.</text>
</comment>
<dbReference type="InterPro" id="IPR016169">
    <property type="entry name" value="FAD-bd_PCMH_sub2"/>
</dbReference>
<name>A0A9D6Z546_9BACT</name>
<feature type="domain" description="CBS" evidence="7">
    <location>
        <begin position="133"/>
        <end position="190"/>
    </location>
</feature>
<dbReference type="SUPFAM" id="SSF56176">
    <property type="entry name" value="FAD-binding/transporter-associated domain-like"/>
    <property type="match status" value="1"/>
</dbReference>
<evidence type="ECO:0000313" key="8">
    <source>
        <dbReference type="EMBL" id="MBI5251699.1"/>
    </source>
</evidence>
<evidence type="ECO:0000313" key="9">
    <source>
        <dbReference type="Proteomes" id="UP000807825"/>
    </source>
</evidence>
<comment type="similarity">
    <text evidence="2">Belongs to the UPF0053 family.</text>
</comment>
<dbReference type="Gene3D" id="3.10.580.10">
    <property type="entry name" value="CBS-domain"/>
    <property type="match status" value="1"/>
</dbReference>
<evidence type="ECO:0000256" key="6">
    <source>
        <dbReference type="PROSITE-ProRule" id="PRU00703"/>
    </source>
</evidence>
<dbReference type="SMART" id="SM00116">
    <property type="entry name" value="CBS"/>
    <property type="match status" value="2"/>
</dbReference>
<dbReference type="Gene3D" id="3.30.465.10">
    <property type="match status" value="1"/>
</dbReference>
<protein>
    <submittedName>
        <fullName evidence="8">HlyC/CorC family transporter</fullName>
    </submittedName>
</protein>
<comment type="subcellular location">
    <subcellularLocation>
        <location evidence="1">Cell membrane</location>
        <topology evidence="1">Multi-pass membrane protein</topology>
    </subcellularLocation>
</comment>